<evidence type="ECO:0000313" key="2">
    <source>
        <dbReference type="Proteomes" id="UP000027446"/>
    </source>
</evidence>
<dbReference type="OrthoDB" id="7619898at2"/>
<evidence type="ECO:0000313" key="1">
    <source>
        <dbReference type="EMBL" id="KCZ84649.1"/>
    </source>
</evidence>
<dbReference type="Proteomes" id="UP000027446">
    <property type="component" value="Unassembled WGS sequence"/>
</dbReference>
<organism evidence="1 2">
    <name type="scientific">Hyphomonas adhaerens MHS-3</name>
    <dbReference type="NCBI Taxonomy" id="1280949"/>
    <lineage>
        <taxon>Bacteria</taxon>
        <taxon>Pseudomonadati</taxon>
        <taxon>Pseudomonadota</taxon>
        <taxon>Alphaproteobacteria</taxon>
        <taxon>Hyphomonadales</taxon>
        <taxon>Hyphomonadaceae</taxon>
        <taxon>Hyphomonas</taxon>
    </lineage>
</organism>
<dbReference type="STRING" id="1280949.HAD_03180"/>
<protein>
    <submittedName>
        <fullName evidence="1">Uncharacterized protein</fullName>
    </submittedName>
</protein>
<dbReference type="RefSeq" id="WP_035569387.1">
    <property type="nucleotide sequence ID" value="NZ_ARYH01000001.1"/>
</dbReference>
<gene>
    <name evidence="1" type="ORF">HAD_03180</name>
</gene>
<accession>A0A069E454</accession>
<dbReference type="PATRIC" id="fig|1280949.3.peg.650"/>
<sequence length="176" mass="19000">MSPRARICPALSAVLEGLKLARRELAGSEADAPRRRWVSVALVSALQAGLVAALSGYESAGEGDVADPSQPDRIAPVALLLRRARSAEYLNPPELLELPGRVVRDIEQVVTARNSVLHRPDEAENPPVNEAFRSVLQVLQQVCLTHPSFPVKEHGVMLALIRDEISALQRALAPIG</sequence>
<dbReference type="EMBL" id="ARYH01000001">
    <property type="protein sequence ID" value="KCZ84649.1"/>
    <property type="molecule type" value="Genomic_DNA"/>
</dbReference>
<comment type="caution">
    <text evidence="1">The sequence shown here is derived from an EMBL/GenBank/DDBJ whole genome shotgun (WGS) entry which is preliminary data.</text>
</comment>
<reference evidence="1 2" key="1">
    <citation type="journal article" date="2014" name="Antonie Van Leeuwenhoek">
        <title>Hyphomonas beringensis sp. nov. and Hyphomonas chukchiensis sp. nov., isolated from surface seawater of the Bering Sea and Chukchi Sea.</title>
        <authorList>
            <person name="Li C."/>
            <person name="Lai Q."/>
            <person name="Li G."/>
            <person name="Dong C."/>
            <person name="Wang J."/>
            <person name="Liao Y."/>
            <person name="Shao Z."/>
        </authorList>
    </citation>
    <scope>NUCLEOTIDE SEQUENCE [LARGE SCALE GENOMIC DNA]</scope>
    <source>
        <strain evidence="1 2">MHS-3</strain>
    </source>
</reference>
<dbReference type="AlphaFoldDB" id="A0A069E454"/>
<name>A0A069E454_9PROT</name>
<keyword evidence="2" id="KW-1185">Reference proteome</keyword>
<proteinExistence type="predicted"/>